<evidence type="ECO:0000256" key="9">
    <source>
        <dbReference type="ARBA" id="ARBA00023136"/>
    </source>
</evidence>
<dbReference type="InterPro" id="IPR008386">
    <property type="entry name" value="ATP_synth_F0_esu_mt"/>
</dbReference>
<dbReference type="AlphaFoldDB" id="A0A0F7SNT5"/>
<organism evidence="13">
    <name type="scientific">Phaffia rhodozyma</name>
    <name type="common">Yeast</name>
    <name type="synonym">Xanthophyllomyces dendrorhous</name>
    <dbReference type="NCBI Taxonomy" id="264483"/>
    <lineage>
        <taxon>Eukaryota</taxon>
        <taxon>Fungi</taxon>
        <taxon>Dikarya</taxon>
        <taxon>Basidiomycota</taxon>
        <taxon>Agaricomycotina</taxon>
        <taxon>Tremellomycetes</taxon>
        <taxon>Cystofilobasidiales</taxon>
        <taxon>Mrakiaceae</taxon>
        <taxon>Phaffia</taxon>
    </lineage>
</organism>
<evidence type="ECO:0000256" key="10">
    <source>
        <dbReference type="ARBA" id="ARBA00023310"/>
    </source>
</evidence>
<evidence type="ECO:0000256" key="4">
    <source>
        <dbReference type="ARBA" id="ARBA00022547"/>
    </source>
</evidence>
<protein>
    <recommendedName>
        <fullName evidence="11">ATP synthase F(0) complex subunit e, mitochondrial</fullName>
    </recommendedName>
</protein>
<keyword evidence="6 11" id="KW-0999">Mitochondrion inner membrane</keyword>
<dbReference type="Pfam" id="PF05680">
    <property type="entry name" value="ATP-synt_E"/>
    <property type="match status" value="1"/>
</dbReference>
<dbReference type="GO" id="GO:0005743">
    <property type="term" value="C:mitochondrial inner membrane"/>
    <property type="evidence" value="ECO:0007669"/>
    <property type="project" value="UniProtKB-SubCell"/>
</dbReference>
<keyword evidence="10 11" id="KW-0066">ATP synthesis</keyword>
<evidence type="ECO:0000256" key="2">
    <source>
        <dbReference type="ARBA" id="ARBA00007333"/>
    </source>
</evidence>
<name>A0A0F7SNT5_PHARH</name>
<comment type="subcellular location">
    <subcellularLocation>
        <location evidence="1 11">Mitochondrion inner membrane</location>
    </subcellularLocation>
</comment>
<evidence type="ECO:0000256" key="12">
    <source>
        <dbReference type="SAM" id="MobiDB-lite"/>
    </source>
</evidence>
<dbReference type="EMBL" id="LN483124">
    <property type="protein sequence ID" value="CED82309.1"/>
    <property type="molecule type" value="Genomic_DNA"/>
</dbReference>
<proteinExistence type="inferred from homology"/>
<evidence type="ECO:0000313" key="13">
    <source>
        <dbReference type="EMBL" id="CED82309.1"/>
    </source>
</evidence>
<keyword evidence="7 11" id="KW-0406">Ion transport</keyword>
<reference evidence="13" key="1">
    <citation type="submission" date="2014-08" db="EMBL/GenBank/DDBJ databases">
        <authorList>
            <person name="Sharma Rahul"/>
            <person name="Thines Marco"/>
        </authorList>
    </citation>
    <scope>NUCLEOTIDE SEQUENCE</scope>
</reference>
<evidence type="ECO:0000256" key="3">
    <source>
        <dbReference type="ARBA" id="ARBA00022448"/>
    </source>
</evidence>
<feature type="region of interest" description="Disordered" evidence="12">
    <location>
        <begin position="54"/>
        <end position="77"/>
    </location>
</feature>
<comment type="subunit">
    <text evidence="11">F-type ATPases have 2 components, CF(1) - the catalytic core - and CF(0) - the membrane proton channel. CF(1) and CF(0) have multiple subunits.</text>
</comment>
<dbReference type="GO" id="GO:0015986">
    <property type="term" value="P:proton motive force-driven ATP synthesis"/>
    <property type="evidence" value="ECO:0007669"/>
    <property type="project" value="InterPro"/>
</dbReference>
<keyword evidence="8 11" id="KW-0496">Mitochondrion</keyword>
<accession>A0A0F7SNT5</accession>
<evidence type="ECO:0000256" key="5">
    <source>
        <dbReference type="ARBA" id="ARBA00022781"/>
    </source>
</evidence>
<keyword evidence="4 11" id="KW-0138">CF(0)</keyword>
<keyword evidence="3 11" id="KW-0813">Transport</keyword>
<evidence type="ECO:0000256" key="11">
    <source>
        <dbReference type="RuleBase" id="RU367005"/>
    </source>
</evidence>
<keyword evidence="5 11" id="KW-0375">Hydrogen ion transport</keyword>
<evidence type="ECO:0000256" key="8">
    <source>
        <dbReference type="ARBA" id="ARBA00023128"/>
    </source>
</evidence>
<evidence type="ECO:0000256" key="7">
    <source>
        <dbReference type="ARBA" id="ARBA00023065"/>
    </source>
</evidence>
<sequence length="95" mass="10771">MVSPTINVLRHTALFTGLFYGIVHRQTLQKQHDIAHELQKEHDQKSLLEKAQEAWKVQQSGKGKKQDDGPIRDPEDPKFDLEALINWAAGETAKA</sequence>
<comment type="similarity">
    <text evidence="2 11">Belongs to the ATPase e subunit family.</text>
</comment>
<evidence type="ECO:0000256" key="1">
    <source>
        <dbReference type="ARBA" id="ARBA00004273"/>
    </source>
</evidence>
<evidence type="ECO:0000256" key="6">
    <source>
        <dbReference type="ARBA" id="ARBA00022792"/>
    </source>
</evidence>
<dbReference type="GO" id="GO:0045259">
    <property type="term" value="C:proton-transporting ATP synthase complex"/>
    <property type="evidence" value="ECO:0007669"/>
    <property type="project" value="UniProtKB-UniRule"/>
</dbReference>
<comment type="function">
    <text evidence="11">Subunit e, of the mitochondrial membrane ATP synthase complex (F(1)F(0) ATP synthase or Complex V) that produces ATP from ADP in the presence of a proton gradient across the membrane which is generated by electron transport complexes of the respiratory chain. ATP synthase complex consist of a soluble F(1) head domain - the catalytic core - and a membrane F(1) domain - the membrane proton channel. These two domains are linked by a central stalk rotating inside the F(1) region and a stationary peripheral stalk. During catalysis, ATP synthesis in the catalytic domain of F(1) is coupled via a rotary mechanism of the central stalk subunits to proton translocation. In vivo, can only synthesize ATP although its ATP hydrolase activity can be activated artificially in vitro. Part of the complex F(0) domain.</text>
</comment>
<dbReference type="GO" id="GO:0015078">
    <property type="term" value="F:proton transmembrane transporter activity"/>
    <property type="evidence" value="ECO:0007669"/>
    <property type="project" value="InterPro"/>
</dbReference>
<keyword evidence="9" id="KW-0472">Membrane</keyword>
<feature type="compositionally biased region" description="Basic and acidic residues" evidence="12">
    <location>
        <begin position="64"/>
        <end position="77"/>
    </location>
</feature>